<dbReference type="Proteomes" id="UP000636453">
    <property type="component" value="Unassembled WGS sequence"/>
</dbReference>
<evidence type="ECO:0000256" key="3">
    <source>
        <dbReference type="ARBA" id="ARBA00023139"/>
    </source>
</evidence>
<evidence type="ECO:0000256" key="5">
    <source>
        <dbReference type="ARBA" id="ARBA00023288"/>
    </source>
</evidence>
<dbReference type="GO" id="GO:0015920">
    <property type="term" value="P:lipopolysaccharide transport"/>
    <property type="evidence" value="ECO:0007669"/>
    <property type="project" value="TreeGrafter"/>
</dbReference>
<feature type="chain" id="PRO_5036771889" description="LPS-assembly lipoprotein LptE" evidence="7">
    <location>
        <begin position="25"/>
        <end position="177"/>
    </location>
</feature>
<feature type="signal peptide" evidence="7">
    <location>
        <begin position="1"/>
        <end position="24"/>
    </location>
</feature>
<evidence type="ECO:0000256" key="6">
    <source>
        <dbReference type="HAMAP-Rule" id="MF_01186"/>
    </source>
</evidence>
<name>A0A919DBV4_9GAMM</name>
<keyword evidence="5 6" id="KW-0449">Lipoprotein</keyword>
<protein>
    <recommendedName>
        <fullName evidence="6">LPS-assembly lipoprotein LptE</fullName>
    </recommendedName>
</protein>
<comment type="function">
    <text evidence="6">Together with LptD, is involved in the assembly of lipopolysaccharide (LPS) at the surface of the outer membrane. Required for the proper assembly of LptD. Binds LPS and may serve as the LPS recognition site at the outer membrane.</text>
</comment>
<evidence type="ECO:0000256" key="1">
    <source>
        <dbReference type="ARBA" id="ARBA00022729"/>
    </source>
</evidence>
<dbReference type="RefSeq" id="WP_146473717.1">
    <property type="nucleotide sequence ID" value="NZ_BNCF01000006.1"/>
</dbReference>
<dbReference type="EMBL" id="BNCF01000006">
    <property type="protein sequence ID" value="GHE32736.1"/>
    <property type="molecule type" value="Genomic_DNA"/>
</dbReference>
<reference evidence="8" key="2">
    <citation type="submission" date="2020-09" db="EMBL/GenBank/DDBJ databases">
        <authorList>
            <person name="Sun Q."/>
            <person name="Kim S."/>
        </authorList>
    </citation>
    <scope>NUCLEOTIDE SEQUENCE</scope>
    <source>
        <strain evidence="8">KCTC 32020</strain>
    </source>
</reference>
<evidence type="ECO:0000256" key="7">
    <source>
        <dbReference type="SAM" id="SignalP"/>
    </source>
</evidence>
<evidence type="ECO:0000313" key="9">
    <source>
        <dbReference type="Proteomes" id="UP000636453"/>
    </source>
</evidence>
<keyword evidence="1 6" id="KW-0732">Signal</keyword>
<proteinExistence type="inferred from homology"/>
<accession>A0A919DBV4</accession>
<dbReference type="Pfam" id="PF04390">
    <property type="entry name" value="LptE"/>
    <property type="match status" value="1"/>
</dbReference>
<dbReference type="HAMAP" id="MF_01186">
    <property type="entry name" value="LPS_assembly_LptE"/>
    <property type="match status" value="1"/>
</dbReference>
<comment type="caution">
    <text evidence="8">The sequence shown here is derived from an EMBL/GenBank/DDBJ whole genome shotgun (WGS) entry which is preliminary data.</text>
</comment>
<organism evidence="8 9">
    <name type="scientific">Vulcaniibacterium thermophilum</name>
    <dbReference type="NCBI Taxonomy" id="1169913"/>
    <lineage>
        <taxon>Bacteria</taxon>
        <taxon>Pseudomonadati</taxon>
        <taxon>Pseudomonadota</taxon>
        <taxon>Gammaproteobacteria</taxon>
        <taxon>Lysobacterales</taxon>
        <taxon>Lysobacteraceae</taxon>
        <taxon>Vulcaniibacterium</taxon>
    </lineage>
</organism>
<reference evidence="8" key="1">
    <citation type="journal article" date="2014" name="Int. J. Syst. Evol. Microbiol.">
        <title>Complete genome sequence of Corynebacterium casei LMG S-19264T (=DSM 44701T), isolated from a smear-ripened cheese.</title>
        <authorList>
            <consortium name="US DOE Joint Genome Institute (JGI-PGF)"/>
            <person name="Walter F."/>
            <person name="Albersmeier A."/>
            <person name="Kalinowski J."/>
            <person name="Ruckert C."/>
        </authorList>
    </citation>
    <scope>NUCLEOTIDE SEQUENCE</scope>
    <source>
        <strain evidence="8">KCTC 32020</strain>
    </source>
</reference>
<dbReference type="Gene3D" id="3.30.160.150">
    <property type="entry name" value="Lipoprotein like domain"/>
    <property type="match status" value="1"/>
</dbReference>
<dbReference type="PROSITE" id="PS51257">
    <property type="entry name" value="PROKAR_LIPOPROTEIN"/>
    <property type="match status" value="1"/>
</dbReference>
<gene>
    <name evidence="6" type="primary">lptE</name>
    <name evidence="8" type="ORF">GCM10007167_13450</name>
</gene>
<dbReference type="GO" id="GO:0001530">
    <property type="term" value="F:lipopolysaccharide binding"/>
    <property type="evidence" value="ECO:0007669"/>
    <property type="project" value="TreeGrafter"/>
</dbReference>
<dbReference type="AlphaFoldDB" id="A0A919DBV4"/>
<keyword evidence="2 6" id="KW-0472">Membrane</keyword>
<evidence type="ECO:0000313" key="8">
    <source>
        <dbReference type="EMBL" id="GHE32736.1"/>
    </source>
</evidence>
<dbReference type="PANTHER" id="PTHR38098:SF1">
    <property type="entry name" value="LPS-ASSEMBLY LIPOPROTEIN LPTE"/>
    <property type="match status" value="1"/>
</dbReference>
<dbReference type="GO" id="GO:0009279">
    <property type="term" value="C:cell outer membrane"/>
    <property type="evidence" value="ECO:0007669"/>
    <property type="project" value="UniProtKB-SubCell"/>
</dbReference>
<keyword evidence="4 6" id="KW-0998">Cell outer membrane</keyword>
<dbReference type="GO" id="GO:1990351">
    <property type="term" value="C:transporter complex"/>
    <property type="evidence" value="ECO:0007669"/>
    <property type="project" value="TreeGrafter"/>
</dbReference>
<dbReference type="GO" id="GO:0043165">
    <property type="term" value="P:Gram-negative-bacterium-type cell outer membrane assembly"/>
    <property type="evidence" value="ECO:0007669"/>
    <property type="project" value="UniProtKB-UniRule"/>
</dbReference>
<comment type="subunit">
    <text evidence="6">Component of the lipopolysaccharide transport and assembly complex. Interacts with LptD.</text>
</comment>
<dbReference type="InterPro" id="IPR007485">
    <property type="entry name" value="LPS_assembly_LptE"/>
</dbReference>
<comment type="subcellular location">
    <subcellularLocation>
        <location evidence="6">Cell outer membrane</location>
        <topology evidence="6">Lipid-anchor</topology>
    </subcellularLocation>
</comment>
<dbReference type="OrthoDB" id="7349153at2"/>
<evidence type="ECO:0000256" key="2">
    <source>
        <dbReference type="ARBA" id="ARBA00023136"/>
    </source>
</evidence>
<keyword evidence="9" id="KW-1185">Reference proteome</keyword>
<sequence>MIRRLLPLALALALSACGFHLRSALTLPPDLGPVRIASADPYSPLADDLAQALERAGAQGATEDDANAAVLDLISERWGDSPISVDQFGRAQEFTLRYAVVFELRRVDGTALVPRQAIELSRDYVASPTNAIGTEGEREILQRELRREMTASVLRRIDAVLVRGAAGAAAGDAAPTR</sequence>
<keyword evidence="3 6" id="KW-0564">Palmitate</keyword>
<evidence type="ECO:0000256" key="4">
    <source>
        <dbReference type="ARBA" id="ARBA00023237"/>
    </source>
</evidence>
<comment type="similarity">
    <text evidence="6">Belongs to the LptE lipoprotein family.</text>
</comment>
<dbReference type="PANTHER" id="PTHR38098">
    <property type="entry name" value="LPS-ASSEMBLY LIPOPROTEIN LPTE"/>
    <property type="match status" value="1"/>
</dbReference>